<protein>
    <submittedName>
        <fullName evidence="1">CHASE2 domain-containing protein</fullName>
    </submittedName>
</protein>
<evidence type="ECO:0000313" key="2">
    <source>
        <dbReference type="Proteomes" id="UP001055013"/>
    </source>
</evidence>
<sequence length="580" mass="64702">MSIVFGLVLAFALPQHFTEDILTDKLARLTAPIISAGYDARFREEITVVLIDQNSLFPHTWPLTYDYYSGLLRKIADRSPKAIFLDVVLVHENDKTFESLKKAIADLSKGTKNRGPIKIFLAAIRNGASLKISRQVDELKEPTEVAVEYEPSSIDRLAWTYPLIYREQGSSTEETDRKVEHAATSAAGPAKLTGADAEHTQGRESKKALSAAYAIYQALYPVQANSAEHDEELPSTVALTWGLPPDAKGPKNWVHEPSEEEQKKIKEERGHISMGLRRLVYWIWFGELGGPKEWPGKLDGTDTRYCSSMGVTDTGLLLWRAEARVMFPSIGLPLCAYHRTVIAGEMDNLDDDERTDAFSNRVVMIGTALDDGGDTVVSPLHDRLPGVYLHAMALDNLLAWNGRYVEDREPALGLSDGKWRLEGVALIGMLGVFAQRYFKDRFKCPIGPGLKRKVREATKRSTPSQKKSRSVMVVPGTAIRPTQALTTGRERPLRARATQRHHEAGTPSIGRRIRTVVGWKLLTLCVAIFLTLGLLLLGQWIFHESYLAVAHVVSCTMAVEWLEWGEKFVNFLTGHEEAES</sequence>
<gene>
    <name evidence="1" type="ORF">CBA19CS22_17715</name>
</gene>
<proteinExistence type="predicted"/>
<dbReference type="Proteomes" id="UP001055013">
    <property type="component" value="Unassembled WGS sequence"/>
</dbReference>
<organism evidence="1 2">
    <name type="scientific">Caballeronia novacaledonica</name>
    <dbReference type="NCBI Taxonomy" id="1544861"/>
    <lineage>
        <taxon>Bacteria</taxon>
        <taxon>Pseudomonadati</taxon>
        <taxon>Pseudomonadota</taxon>
        <taxon>Betaproteobacteria</taxon>
        <taxon>Burkholderiales</taxon>
        <taxon>Burkholderiaceae</taxon>
        <taxon>Caballeronia</taxon>
    </lineage>
</organism>
<evidence type="ECO:0000313" key="1">
    <source>
        <dbReference type="EMBL" id="GJH18407.1"/>
    </source>
</evidence>
<accession>A0ACB5QUJ5</accession>
<keyword evidence="2" id="KW-1185">Reference proteome</keyword>
<comment type="caution">
    <text evidence="1">The sequence shown here is derived from an EMBL/GenBank/DDBJ whole genome shotgun (WGS) entry which is preliminary data.</text>
</comment>
<name>A0ACB5QUJ5_9BURK</name>
<reference evidence="1" key="1">
    <citation type="submission" date="2021-09" db="EMBL/GenBank/DDBJ databases">
        <title>Isolation and characterization of 3-chlorobenzoate degrading bacteria from soils in Shizuoka.</title>
        <authorList>
            <person name="Ifat A."/>
            <person name="Ogawa N."/>
            <person name="Kimbara K."/>
            <person name="Moriuchi R."/>
            <person name="Dohra H."/>
            <person name="Shintani M."/>
        </authorList>
    </citation>
    <scope>NUCLEOTIDE SEQUENCE</scope>
    <source>
        <strain evidence="1">19CS2-2</strain>
    </source>
</reference>
<dbReference type="EMBL" id="BPUR01000009">
    <property type="protein sequence ID" value="GJH18407.1"/>
    <property type="molecule type" value="Genomic_DNA"/>
</dbReference>